<proteinExistence type="predicted"/>
<reference evidence="1 2" key="1">
    <citation type="submission" date="2019-10" db="EMBL/GenBank/DDBJ databases">
        <title>Taxonomy of Antarctic Massilia spp.: description of Massilia rubra sp. nov., Massilia aquatica sp. nov., Massilia mucilaginosa sp. nov., Massilia frigida sp. nov. isolated from streams, lakes and regoliths.</title>
        <authorList>
            <person name="Holochova P."/>
            <person name="Sedlacek I."/>
            <person name="Kralova S."/>
            <person name="Maslanova I."/>
            <person name="Busse H.-J."/>
            <person name="Stankova E."/>
            <person name="Vrbovska V."/>
            <person name="Kovarovic V."/>
            <person name="Bartak M."/>
            <person name="Svec P."/>
            <person name="Pantucek R."/>
        </authorList>
    </citation>
    <scope>NUCLEOTIDE SEQUENCE [LARGE SCALE GENOMIC DNA]</scope>
    <source>
        <strain evidence="1 2">CCM 8694</strain>
    </source>
</reference>
<comment type="caution">
    <text evidence="1">The sequence shown here is derived from an EMBL/GenBank/DDBJ whole genome shotgun (WGS) entry which is preliminary data.</text>
</comment>
<dbReference type="Proteomes" id="UP000610594">
    <property type="component" value="Unassembled WGS sequence"/>
</dbReference>
<accession>A0ABX0MXW2</accession>
<dbReference type="NCBIfam" id="NF047593">
    <property type="entry name" value="IS66_ISAeme5_TnpA"/>
    <property type="match status" value="1"/>
</dbReference>
<organism evidence="1 2">
    <name type="scientific">Massilia genomosp. 1</name>
    <dbReference type="NCBI Taxonomy" id="2609280"/>
    <lineage>
        <taxon>Bacteria</taxon>
        <taxon>Pseudomonadati</taxon>
        <taxon>Pseudomonadota</taxon>
        <taxon>Betaproteobacteria</taxon>
        <taxon>Burkholderiales</taxon>
        <taxon>Oxalobacteraceae</taxon>
        <taxon>Telluria group</taxon>
        <taxon>Massilia</taxon>
    </lineage>
</organism>
<name>A0ABX0MXW2_9BURK</name>
<protein>
    <submittedName>
        <fullName evidence="1">Cobyrinic acid ac-diamide synthase</fullName>
    </submittedName>
</protein>
<dbReference type="EMBL" id="WHJF01000066">
    <property type="protein sequence ID" value="NHZ64923.1"/>
    <property type="molecule type" value="Genomic_DNA"/>
</dbReference>
<dbReference type="RefSeq" id="WP_166882621.1">
    <property type="nucleotide sequence ID" value="NZ_WHJF01000066.1"/>
</dbReference>
<keyword evidence="2" id="KW-1185">Reference proteome</keyword>
<evidence type="ECO:0000313" key="2">
    <source>
        <dbReference type="Proteomes" id="UP000610594"/>
    </source>
</evidence>
<gene>
    <name evidence="1" type="ORF">F1735_21925</name>
</gene>
<evidence type="ECO:0000313" key="1">
    <source>
        <dbReference type="EMBL" id="NHZ64923.1"/>
    </source>
</evidence>
<sequence length="105" mass="11303">MENTTVFWEKHVAAIRQEGVAVTVYAKRHGLSLASLYYWRQKLLTVDGKAASAVHGKFVAVRIAQAAPPSAACTLILPSGLRLEMAALPAPVWLAALEQSHPGAR</sequence>